<feature type="binding site" evidence="5">
    <location>
        <position position="192"/>
    </location>
    <ligand>
        <name>a divalent metal cation</name>
        <dbReference type="ChEBI" id="CHEBI:60240"/>
        <label>1</label>
    </ligand>
</feature>
<dbReference type="OrthoDB" id="6079689at2759"/>
<feature type="binding site" evidence="5">
    <location>
        <position position="122"/>
    </location>
    <ligand>
        <name>a divalent metal cation</name>
        <dbReference type="ChEBI" id="CHEBI:60240"/>
        <label>2</label>
    </ligand>
</feature>
<dbReference type="GO" id="GO:0005829">
    <property type="term" value="C:cytosol"/>
    <property type="evidence" value="ECO:0007669"/>
    <property type="project" value="TreeGrafter"/>
</dbReference>
<dbReference type="Pfam" id="PF01026">
    <property type="entry name" value="TatD_DNase"/>
    <property type="match status" value="1"/>
</dbReference>
<comment type="similarity">
    <text evidence="1">Belongs to the metallo-dependent hydrolases superfamily. TatD-type hydrolase family.</text>
</comment>
<dbReference type="PANTHER" id="PTHR10060">
    <property type="entry name" value="TATD FAMILY DEOXYRIBONUCLEASE"/>
    <property type="match status" value="1"/>
</dbReference>
<protein>
    <submittedName>
        <fullName evidence="6">Putative deoxyribonuclease TATDN1</fullName>
    </submittedName>
</protein>
<dbReference type="InterPro" id="IPR050891">
    <property type="entry name" value="TatD-type_Hydrolase"/>
</dbReference>
<dbReference type="SUPFAM" id="SSF51556">
    <property type="entry name" value="Metallo-dependent hydrolases"/>
    <property type="match status" value="1"/>
</dbReference>
<evidence type="ECO:0000313" key="7">
    <source>
        <dbReference type="Proteomes" id="UP000016927"/>
    </source>
</evidence>
<feature type="binding site" evidence="5">
    <location>
        <position position="144"/>
    </location>
    <ligand>
        <name>a divalent metal cation</name>
        <dbReference type="ChEBI" id="CHEBI:60240"/>
        <label>2</label>
    </ligand>
</feature>
<dbReference type="VEuPathDB" id="MicrosporidiaDB:NBO_10g0010"/>
<sequence length="270" mass="31151">MRIDIACNITSEQFKNPNEVIERAKNSLTIPIFVGVDFESSKKSLELAKTYNTLCYVGLHPTHSEEHFGDEIKIQNLLEDENVIAIGECGLDYLRTEFSSKEIQKKVFINQLEIKGDRYFLHSRDSHRDFMEITGDYSFSGVVHSFTGTQDESKDLIRKGFFIGINGCSLKTEEGLEMVKSLPLDKILVETDSPYCKIRKSYAGFKFLSPREEIKILRKRNEPCSLDQVIEVISKLKEVEIEELDSILLKNSKDFFGIKIEEVIDFWRKK</sequence>
<evidence type="ECO:0000256" key="5">
    <source>
        <dbReference type="PIRSR" id="PIRSR005902-1"/>
    </source>
</evidence>
<dbReference type="InterPro" id="IPR001130">
    <property type="entry name" value="TatD-like"/>
</dbReference>
<evidence type="ECO:0000313" key="6">
    <source>
        <dbReference type="EMBL" id="EOB15019.1"/>
    </source>
</evidence>
<keyword evidence="4" id="KW-0378">Hydrolase</keyword>
<dbReference type="STRING" id="578461.R0MAN0"/>
<dbReference type="Gene3D" id="3.20.20.140">
    <property type="entry name" value="Metal-dependent hydrolases"/>
    <property type="match status" value="1"/>
</dbReference>
<dbReference type="GO" id="GO:0008296">
    <property type="term" value="F:3'-5'-DNA exonuclease activity"/>
    <property type="evidence" value="ECO:0007669"/>
    <property type="project" value="TreeGrafter"/>
</dbReference>
<dbReference type="EMBL" id="KB908918">
    <property type="protein sequence ID" value="EOB15019.1"/>
    <property type="molecule type" value="Genomic_DNA"/>
</dbReference>
<dbReference type="AlphaFoldDB" id="R0MAN0"/>
<name>R0MAN0_NOSB1</name>
<evidence type="ECO:0000256" key="3">
    <source>
        <dbReference type="ARBA" id="ARBA00022723"/>
    </source>
</evidence>
<organism evidence="6 7">
    <name type="scientific">Nosema bombycis (strain CQ1 / CVCC 102059)</name>
    <name type="common">Microsporidian parasite</name>
    <name type="synonym">Pebrine of silkworm</name>
    <dbReference type="NCBI Taxonomy" id="578461"/>
    <lineage>
        <taxon>Eukaryota</taxon>
        <taxon>Fungi</taxon>
        <taxon>Fungi incertae sedis</taxon>
        <taxon>Microsporidia</taxon>
        <taxon>Nosematidae</taxon>
        <taxon>Nosema</taxon>
    </lineage>
</organism>
<dbReference type="PANTHER" id="PTHR10060:SF15">
    <property type="entry name" value="DEOXYRIBONUCLEASE TATDN1"/>
    <property type="match status" value="1"/>
</dbReference>
<reference evidence="6 7" key="1">
    <citation type="journal article" date="2013" name="BMC Genomics">
        <title>Comparative genomics of parasitic silkworm microsporidia reveal an association between genome expansion and host adaptation.</title>
        <authorList>
            <person name="Pan G."/>
            <person name="Xu J."/>
            <person name="Li T."/>
            <person name="Xia Q."/>
            <person name="Liu S.L."/>
            <person name="Zhang G."/>
            <person name="Li S."/>
            <person name="Li C."/>
            <person name="Liu H."/>
            <person name="Yang L."/>
            <person name="Liu T."/>
            <person name="Zhang X."/>
            <person name="Wu Z."/>
            <person name="Fan W."/>
            <person name="Dang X."/>
            <person name="Xiang H."/>
            <person name="Tao M."/>
            <person name="Li Y."/>
            <person name="Hu J."/>
            <person name="Li Z."/>
            <person name="Lin L."/>
            <person name="Luo J."/>
            <person name="Geng L."/>
            <person name="Wang L."/>
            <person name="Long M."/>
            <person name="Wan Y."/>
            <person name="He N."/>
            <person name="Zhang Z."/>
            <person name="Lu C."/>
            <person name="Keeling P.J."/>
            <person name="Wang J."/>
            <person name="Xiang Z."/>
            <person name="Zhou Z."/>
        </authorList>
    </citation>
    <scope>NUCLEOTIDE SEQUENCE [LARGE SCALE GENOMIC DNA]</scope>
    <source>
        <strain evidence="7">CQ1 / CVCC 102059</strain>
    </source>
</reference>
<gene>
    <name evidence="6" type="primary">TATD1</name>
    <name evidence="6" type="ORF">NBO_10g0010</name>
</gene>
<evidence type="ECO:0000256" key="4">
    <source>
        <dbReference type="ARBA" id="ARBA00022801"/>
    </source>
</evidence>
<dbReference type="Proteomes" id="UP000016927">
    <property type="component" value="Unassembled WGS sequence"/>
</dbReference>
<dbReference type="InterPro" id="IPR032466">
    <property type="entry name" value="Metal_Hydrolase"/>
</dbReference>
<dbReference type="GO" id="GO:0046872">
    <property type="term" value="F:metal ion binding"/>
    <property type="evidence" value="ECO:0007669"/>
    <property type="project" value="UniProtKB-KW"/>
</dbReference>
<dbReference type="PIRSF" id="PIRSF005902">
    <property type="entry name" value="DNase_TatD"/>
    <property type="match status" value="1"/>
</dbReference>
<feature type="binding site" evidence="5">
    <location>
        <position position="88"/>
    </location>
    <ligand>
        <name>a divalent metal cation</name>
        <dbReference type="ChEBI" id="CHEBI:60240"/>
        <label>1</label>
    </ligand>
</feature>
<dbReference type="OMA" id="CCPREVQ"/>
<proteinExistence type="inferred from homology"/>
<keyword evidence="3 5" id="KW-0479">Metal-binding</keyword>
<keyword evidence="7" id="KW-1185">Reference proteome</keyword>
<evidence type="ECO:0000256" key="2">
    <source>
        <dbReference type="ARBA" id="ARBA00022722"/>
    </source>
</evidence>
<evidence type="ECO:0000256" key="1">
    <source>
        <dbReference type="ARBA" id="ARBA00009275"/>
    </source>
</evidence>
<keyword evidence="2" id="KW-0540">Nuclease</keyword>
<accession>R0MAN0</accession>
<dbReference type="CDD" id="cd01310">
    <property type="entry name" value="TatD_DNAse"/>
    <property type="match status" value="1"/>
</dbReference>
<dbReference type="HOGENOM" id="CLU_031506_1_1_1"/>